<reference evidence="3" key="1">
    <citation type="journal article" date="2018" name="DNA Res.">
        <title>Multiple hybrid de novo genome assembly of finger millet, an orphan allotetraploid crop.</title>
        <authorList>
            <person name="Hatakeyama M."/>
            <person name="Aluri S."/>
            <person name="Balachadran M.T."/>
            <person name="Sivarajan S.R."/>
            <person name="Patrignani A."/>
            <person name="Gruter S."/>
            <person name="Poveda L."/>
            <person name="Shimizu-Inatsugi R."/>
            <person name="Baeten J."/>
            <person name="Francoijs K.J."/>
            <person name="Nataraja K.N."/>
            <person name="Reddy Y.A.N."/>
            <person name="Phadnis S."/>
            <person name="Ravikumar R.L."/>
            <person name="Schlapbach R."/>
            <person name="Sreeman S.M."/>
            <person name="Shimizu K.K."/>
        </authorList>
    </citation>
    <scope>NUCLEOTIDE SEQUENCE</scope>
</reference>
<dbReference type="CDD" id="cd03784">
    <property type="entry name" value="GT1_Gtf-like"/>
    <property type="match status" value="1"/>
</dbReference>
<protein>
    <submittedName>
        <fullName evidence="3">Uncharacterized protein</fullName>
    </submittedName>
</protein>
<dbReference type="AlphaFoldDB" id="A0AAV5ERZ5"/>
<evidence type="ECO:0000313" key="3">
    <source>
        <dbReference type="EMBL" id="GJN25015.1"/>
    </source>
</evidence>
<dbReference type="InterPro" id="IPR002213">
    <property type="entry name" value="UDP_glucos_trans"/>
</dbReference>
<comment type="caution">
    <text evidence="3">The sequence shown here is derived from an EMBL/GenBank/DDBJ whole genome shotgun (WGS) entry which is preliminary data.</text>
</comment>
<evidence type="ECO:0000313" key="4">
    <source>
        <dbReference type="Proteomes" id="UP001054889"/>
    </source>
</evidence>
<proteinExistence type="inferred from homology"/>
<dbReference type="GO" id="GO:0080044">
    <property type="term" value="F:quercetin 7-O-glucosyltransferase activity"/>
    <property type="evidence" value="ECO:0007669"/>
    <property type="project" value="TreeGrafter"/>
</dbReference>
<dbReference type="FunFam" id="3.40.50.2000:FF:000040">
    <property type="entry name" value="UDP-glycosyltransferase 76C1"/>
    <property type="match status" value="1"/>
</dbReference>
<dbReference type="PANTHER" id="PTHR11926:SF1358">
    <property type="entry name" value="UDP-GLUCOSYLTRANSFERASE"/>
    <property type="match status" value="1"/>
</dbReference>
<dbReference type="Gene3D" id="3.40.50.2000">
    <property type="entry name" value="Glycogen Phosphorylase B"/>
    <property type="match status" value="2"/>
</dbReference>
<gene>
    <name evidence="3" type="primary">gb12797</name>
    <name evidence="3" type="ORF">PR202_gb12797</name>
</gene>
<name>A0AAV5ERZ5_ELECO</name>
<dbReference type="PANTHER" id="PTHR11926">
    <property type="entry name" value="GLUCOSYL/GLUCURONOSYL TRANSFERASES"/>
    <property type="match status" value="1"/>
</dbReference>
<evidence type="ECO:0000256" key="1">
    <source>
        <dbReference type="ARBA" id="ARBA00009995"/>
    </source>
</evidence>
<dbReference type="Proteomes" id="UP001054889">
    <property type="component" value="Unassembled WGS sequence"/>
</dbReference>
<dbReference type="SUPFAM" id="SSF53756">
    <property type="entry name" value="UDP-Glycosyltransferase/glycogen phosphorylase"/>
    <property type="match status" value="1"/>
</dbReference>
<keyword evidence="4" id="KW-1185">Reference proteome</keyword>
<organism evidence="3 4">
    <name type="scientific">Eleusine coracana subsp. coracana</name>
    <dbReference type="NCBI Taxonomy" id="191504"/>
    <lineage>
        <taxon>Eukaryota</taxon>
        <taxon>Viridiplantae</taxon>
        <taxon>Streptophyta</taxon>
        <taxon>Embryophyta</taxon>
        <taxon>Tracheophyta</taxon>
        <taxon>Spermatophyta</taxon>
        <taxon>Magnoliopsida</taxon>
        <taxon>Liliopsida</taxon>
        <taxon>Poales</taxon>
        <taxon>Poaceae</taxon>
        <taxon>PACMAD clade</taxon>
        <taxon>Chloridoideae</taxon>
        <taxon>Cynodonteae</taxon>
        <taxon>Eleusininae</taxon>
        <taxon>Eleusine</taxon>
    </lineage>
</organism>
<dbReference type="Pfam" id="PF00201">
    <property type="entry name" value="UDPGT"/>
    <property type="match status" value="1"/>
</dbReference>
<evidence type="ECO:0000256" key="2">
    <source>
        <dbReference type="ARBA" id="ARBA00022679"/>
    </source>
</evidence>
<accession>A0AAV5ERZ5</accession>
<sequence>MAGEGRSPTGHRVVMFPFPSPSHITPMLQLAGLLRARGLDVTVLHADFNAPDPARHPEFTFVSIRENLPREVVYNADMVEQMIGFNAACEAPFQAALEALLLQEDEPRVCAVVVDGQWYAMLGAAKRAGVPALAMRADGAATFLSMLATPRLRADGYVPIEGIHKLLIENLPFYRCQAWTRSARDLIRVDVSHEETVLRFITLVADAMRASSSGVIVNTFDAIEGPELAKIRAELSRPAFAVGPLHLLSPARVEHGLHAPDRGCLAWLDTHPPRSVLYVSLGSVARIDRAVFEEMARGLAGSGVPFLWVLRPGLLRGGADQAAAPSLEELDNAVGRNGKVVTWAPQREVLAHPSVGGFWTHCGWNSMMETICEGVPVLAQPCFADQTVSARYVTNRWGVGLDVGKVIQRENIANAISNLMAGEDVEARRERARHLKMEANRCAAEGGSASLAVDNLVEYLLSL</sequence>
<dbReference type="EMBL" id="BQKI01000077">
    <property type="protein sequence ID" value="GJN25015.1"/>
    <property type="molecule type" value="Genomic_DNA"/>
</dbReference>
<dbReference type="GO" id="GO:0080043">
    <property type="term" value="F:quercetin 3-O-glucosyltransferase activity"/>
    <property type="evidence" value="ECO:0007669"/>
    <property type="project" value="TreeGrafter"/>
</dbReference>
<comment type="similarity">
    <text evidence="1">Belongs to the UDP-glycosyltransferase family.</text>
</comment>
<reference evidence="3" key="2">
    <citation type="submission" date="2021-12" db="EMBL/GenBank/DDBJ databases">
        <title>Resequencing data analysis of finger millet.</title>
        <authorList>
            <person name="Hatakeyama M."/>
            <person name="Aluri S."/>
            <person name="Balachadran M.T."/>
            <person name="Sivarajan S.R."/>
            <person name="Poveda L."/>
            <person name="Shimizu-Inatsugi R."/>
            <person name="Schlapbach R."/>
            <person name="Sreeman S.M."/>
            <person name="Shimizu K.K."/>
        </authorList>
    </citation>
    <scope>NUCLEOTIDE SEQUENCE</scope>
</reference>
<keyword evidence="2" id="KW-0808">Transferase</keyword>